<gene>
    <name evidence="1" type="ORF">ROA7745_03762</name>
</gene>
<sequence length="62" mass="6393">MTLFLGYDPGGKAKNGVAAIRLNSDAPEIVETATVLDAAEALEWLAIHASNAQALGIDTLLA</sequence>
<dbReference type="AlphaFoldDB" id="A0A1X7BWN4"/>
<accession>A0A1X7BWN4</accession>
<protein>
    <recommendedName>
        <fullName evidence="3">DUF429 domain-containing protein</fullName>
    </recommendedName>
</protein>
<organism evidence="1 2">
    <name type="scientific">Roseovarius aestuarii</name>
    <dbReference type="NCBI Taxonomy" id="475083"/>
    <lineage>
        <taxon>Bacteria</taxon>
        <taxon>Pseudomonadati</taxon>
        <taxon>Pseudomonadota</taxon>
        <taxon>Alphaproteobacteria</taxon>
        <taxon>Rhodobacterales</taxon>
        <taxon>Roseobacteraceae</taxon>
        <taxon>Roseovarius</taxon>
    </lineage>
</organism>
<dbReference type="EMBL" id="FWXB01000018">
    <property type="protein sequence ID" value="SMC13900.1"/>
    <property type="molecule type" value="Genomic_DNA"/>
</dbReference>
<reference evidence="1 2" key="1">
    <citation type="submission" date="2017-03" db="EMBL/GenBank/DDBJ databases">
        <authorList>
            <person name="Afonso C.L."/>
            <person name="Miller P.J."/>
            <person name="Scott M.A."/>
            <person name="Spackman E."/>
            <person name="Goraichik I."/>
            <person name="Dimitrov K.M."/>
            <person name="Suarez D.L."/>
            <person name="Swayne D.E."/>
        </authorList>
    </citation>
    <scope>NUCLEOTIDE SEQUENCE [LARGE SCALE GENOMIC DNA]</scope>
    <source>
        <strain evidence="1 2">CECT 7745</strain>
    </source>
</reference>
<dbReference type="Proteomes" id="UP000193224">
    <property type="component" value="Unassembled WGS sequence"/>
</dbReference>
<name>A0A1X7BWN4_9RHOB</name>
<dbReference type="RefSeq" id="WP_176237749.1">
    <property type="nucleotide sequence ID" value="NZ_FWXB01000018.1"/>
</dbReference>
<proteinExistence type="predicted"/>
<keyword evidence="2" id="KW-1185">Reference proteome</keyword>
<evidence type="ECO:0000313" key="1">
    <source>
        <dbReference type="EMBL" id="SMC13900.1"/>
    </source>
</evidence>
<evidence type="ECO:0008006" key="3">
    <source>
        <dbReference type="Google" id="ProtNLM"/>
    </source>
</evidence>
<evidence type="ECO:0000313" key="2">
    <source>
        <dbReference type="Proteomes" id="UP000193224"/>
    </source>
</evidence>